<dbReference type="PANTHER" id="PTHR22624:SF49">
    <property type="entry name" value="CYSTEINE PROTEASE"/>
    <property type="match status" value="1"/>
</dbReference>
<comment type="subcellular location">
    <subcellularLocation>
        <location evidence="1 11">Cytoplasm</location>
    </subcellularLocation>
</comment>
<dbReference type="PANTHER" id="PTHR22624">
    <property type="entry name" value="CYSTEINE PROTEASE ATG4"/>
    <property type="match status" value="1"/>
</dbReference>
<dbReference type="GO" id="GO:0000045">
    <property type="term" value="P:autophagosome assembly"/>
    <property type="evidence" value="ECO:0007669"/>
    <property type="project" value="TreeGrafter"/>
</dbReference>
<evidence type="ECO:0000256" key="6">
    <source>
        <dbReference type="ARBA" id="ARBA00022801"/>
    </source>
</evidence>
<evidence type="ECO:0000256" key="11">
    <source>
        <dbReference type="RuleBase" id="RU363115"/>
    </source>
</evidence>
<dbReference type="GO" id="GO:0004197">
    <property type="term" value="F:cysteine-type endopeptidase activity"/>
    <property type="evidence" value="ECO:0007669"/>
    <property type="project" value="TreeGrafter"/>
</dbReference>
<dbReference type="GO" id="GO:0016485">
    <property type="term" value="P:protein processing"/>
    <property type="evidence" value="ECO:0007669"/>
    <property type="project" value="TreeGrafter"/>
</dbReference>
<comment type="catalytic activity">
    <reaction evidence="10">
        <text>[protein]-C-terminal L-amino acid-glycyl-phosphatidylethanolamide + H2O = [protein]-C-terminal L-amino acid-glycine + a 1,2-diacyl-sn-glycero-3-phosphoethanolamine</text>
        <dbReference type="Rhea" id="RHEA:67548"/>
        <dbReference type="Rhea" id="RHEA-COMP:17323"/>
        <dbReference type="Rhea" id="RHEA-COMP:17324"/>
        <dbReference type="ChEBI" id="CHEBI:15377"/>
        <dbReference type="ChEBI" id="CHEBI:64612"/>
        <dbReference type="ChEBI" id="CHEBI:172940"/>
        <dbReference type="ChEBI" id="CHEBI:172941"/>
    </reaction>
    <physiologicalReaction direction="left-to-right" evidence="10">
        <dbReference type="Rhea" id="RHEA:67549"/>
    </physiologicalReaction>
</comment>
<dbReference type="GO" id="GO:0034727">
    <property type="term" value="P:piecemeal microautophagy of the nucleus"/>
    <property type="evidence" value="ECO:0007669"/>
    <property type="project" value="TreeGrafter"/>
</dbReference>
<organism evidence="13 14">
    <name type="scientific">Rotaria magnacalcarata</name>
    <dbReference type="NCBI Taxonomy" id="392030"/>
    <lineage>
        <taxon>Eukaryota</taxon>
        <taxon>Metazoa</taxon>
        <taxon>Spiralia</taxon>
        <taxon>Gnathifera</taxon>
        <taxon>Rotifera</taxon>
        <taxon>Eurotatoria</taxon>
        <taxon>Bdelloidea</taxon>
        <taxon>Philodinida</taxon>
        <taxon>Philodinidae</taxon>
        <taxon>Rotaria</taxon>
    </lineage>
</organism>
<evidence type="ECO:0000256" key="3">
    <source>
        <dbReference type="ARBA" id="ARBA00022448"/>
    </source>
</evidence>
<feature type="domain" description="Peptidase C54 catalytic" evidence="12">
    <location>
        <begin position="2"/>
        <end position="51"/>
    </location>
</feature>
<evidence type="ECO:0000256" key="8">
    <source>
        <dbReference type="ARBA" id="ARBA00022927"/>
    </source>
</evidence>
<comment type="similarity">
    <text evidence="2 11">Belongs to the peptidase C54 family.</text>
</comment>
<keyword evidence="8 11" id="KW-0653">Protein transport</keyword>
<dbReference type="EMBL" id="CAJOBJ010125293">
    <property type="protein sequence ID" value="CAF4696302.1"/>
    <property type="molecule type" value="Genomic_DNA"/>
</dbReference>
<dbReference type="GO" id="GO:0035973">
    <property type="term" value="P:aggrephagy"/>
    <property type="evidence" value="ECO:0007669"/>
    <property type="project" value="TreeGrafter"/>
</dbReference>
<keyword evidence="9 11" id="KW-0072">Autophagy</keyword>
<evidence type="ECO:0000256" key="10">
    <source>
        <dbReference type="ARBA" id="ARBA00029362"/>
    </source>
</evidence>
<proteinExistence type="inferred from homology"/>
<sequence length="57" mass="6450">VTQPHIDTTNSFDDSSYHCDKVNRMKFSGLDPSLALAFACKSENEFDDLISKLRQVN</sequence>
<keyword evidence="4 11" id="KW-0963">Cytoplasm</keyword>
<keyword evidence="6 11" id="KW-0378">Hydrolase</keyword>
<evidence type="ECO:0000256" key="1">
    <source>
        <dbReference type="ARBA" id="ARBA00004496"/>
    </source>
</evidence>
<evidence type="ECO:0000259" key="12">
    <source>
        <dbReference type="Pfam" id="PF03416"/>
    </source>
</evidence>
<keyword evidence="3" id="KW-0813">Transport</keyword>
<dbReference type="GO" id="GO:0000423">
    <property type="term" value="P:mitophagy"/>
    <property type="evidence" value="ECO:0007669"/>
    <property type="project" value="TreeGrafter"/>
</dbReference>
<dbReference type="InterPro" id="IPR046792">
    <property type="entry name" value="Peptidase_C54_cat"/>
</dbReference>
<dbReference type="AlphaFoldDB" id="A0A8S3ACW9"/>
<protein>
    <recommendedName>
        <fullName evidence="11">Cysteine protease</fullName>
        <ecNumber evidence="11">3.4.22.-</ecNumber>
    </recommendedName>
</protein>
<keyword evidence="7" id="KW-0788">Thiol protease</keyword>
<evidence type="ECO:0000256" key="2">
    <source>
        <dbReference type="ARBA" id="ARBA00010958"/>
    </source>
</evidence>
<dbReference type="Proteomes" id="UP000681720">
    <property type="component" value="Unassembled WGS sequence"/>
</dbReference>
<evidence type="ECO:0000313" key="14">
    <source>
        <dbReference type="Proteomes" id="UP000681720"/>
    </source>
</evidence>
<dbReference type="EC" id="3.4.22.-" evidence="11"/>
<dbReference type="InterPro" id="IPR038765">
    <property type="entry name" value="Papain-like_cys_pep_sf"/>
</dbReference>
<reference evidence="13" key="1">
    <citation type="submission" date="2021-02" db="EMBL/GenBank/DDBJ databases">
        <authorList>
            <person name="Nowell W R."/>
        </authorList>
    </citation>
    <scope>NUCLEOTIDE SEQUENCE</scope>
</reference>
<dbReference type="GO" id="GO:0005737">
    <property type="term" value="C:cytoplasm"/>
    <property type="evidence" value="ECO:0007669"/>
    <property type="project" value="UniProtKB-SubCell"/>
</dbReference>
<keyword evidence="5 11" id="KW-0645">Protease</keyword>
<evidence type="ECO:0000313" key="13">
    <source>
        <dbReference type="EMBL" id="CAF4696302.1"/>
    </source>
</evidence>
<dbReference type="SUPFAM" id="SSF54001">
    <property type="entry name" value="Cysteine proteinases"/>
    <property type="match status" value="1"/>
</dbReference>
<evidence type="ECO:0000256" key="7">
    <source>
        <dbReference type="ARBA" id="ARBA00022807"/>
    </source>
</evidence>
<feature type="non-terminal residue" evidence="13">
    <location>
        <position position="1"/>
    </location>
</feature>
<comment type="caution">
    <text evidence="13">The sequence shown here is derived from an EMBL/GenBank/DDBJ whole genome shotgun (WGS) entry which is preliminary data.</text>
</comment>
<dbReference type="GO" id="GO:0015031">
    <property type="term" value="P:protein transport"/>
    <property type="evidence" value="ECO:0007669"/>
    <property type="project" value="UniProtKB-KW"/>
</dbReference>
<comment type="function">
    <text evidence="11">Cysteine protease that plays a key role in autophagy by mediating both proteolytic activation and delipidation of ATG8 family proteins.</text>
</comment>
<accession>A0A8S3ACW9</accession>
<dbReference type="Pfam" id="PF03416">
    <property type="entry name" value="Peptidase_C54"/>
    <property type="match status" value="1"/>
</dbReference>
<evidence type="ECO:0000256" key="9">
    <source>
        <dbReference type="ARBA" id="ARBA00023006"/>
    </source>
</evidence>
<dbReference type="InterPro" id="IPR005078">
    <property type="entry name" value="Peptidase_C54"/>
</dbReference>
<evidence type="ECO:0000256" key="5">
    <source>
        <dbReference type="ARBA" id="ARBA00022670"/>
    </source>
</evidence>
<name>A0A8S3ACW9_9BILA</name>
<dbReference type="GO" id="GO:0019786">
    <property type="term" value="F:protein-phosphatidylethanolamide deconjugating activity"/>
    <property type="evidence" value="ECO:0007669"/>
    <property type="project" value="InterPro"/>
</dbReference>
<gene>
    <name evidence="13" type="ORF">GIL414_LOCUS42881</name>
</gene>
<evidence type="ECO:0000256" key="4">
    <source>
        <dbReference type="ARBA" id="ARBA00022490"/>
    </source>
</evidence>